<dbReference type="InterPro" id="IPR008936">
    <property type="entry name" value="Rho_GTPase_activation_prot"/>
</dbReference>
<accession>A0A8C0EB21</accession>
<keyword evidence="2" id="KW-0597">Phosphoprotein</keyword>
<dbReference type="GO" id="GO:0005096">
    <property type="term" value="F:GTPase activator activity"/>
    <property type="evidence" value="ECO:0007669"/>
    <property type="project" value="UniProtKB-KW"/>
</dbReference>
<dbReference type="SUPFAM" id="SSF55961">
    <property type="entry name" value="Bet v1-like"/>
    <property type="match status" value="1"/>
</dbReference>
<dbReference type="InterPro" id="IPR000198">
    <property type="entry name" value="RhoGAP_dom"/>
</dbReference>
<dbReference type="Pfam" id="PF01852">
    <property type="entry name" value="START"/>
    <property type="match status" value="2"/>
</dbReference>
<dbReference type="GO" id="GO:0007165">
    <property type="term" value="P:signal transduction"/>
    <property type="evidence" value="ECO:0007669"/>
    <property type="project" value="InterPro"/>
</dbReference>
<dbReference type="Gene3D" id="3.30.530.20">
    <property type="match status" value="1"/>
</dbReference>
<dbReference type="Gene3D" id="1.10.555.10">
    <property type="entry name" value="Rho GTPase activation protein"/>
    <property type="match status" value="1"/>
</dbReference>
<keyword evidence="1" id="KW-0343">GTPase activation</keyword>
<dbReference type="AlphaFoldDB" id="A0A8C0EB21"/>
<dbReference type="PROSITE" id="PS50848">
    <property type="entry name" value="START"/>
    <property type="match status" value="1"/>
</dbReference>
<evidence type="ECO:0000259" key="5">
    <source>
        <dbReference type="PROSITE" id="PS50848"/>
    </source>
</evidence>
<dbReference type="FunFam" id="3.30.530.20:FF:000009">
    <property type="entry name" value="StAR related lipid transfer domain containing 13"/>
    <property type="match status" value="1"/>
</dbReference>
<evidence type="ECO:0000256" key="3">
    <source>
        <dbReference type="SAM" id="MobiDB-lite"/>
    </source>
</evidence>
<dbReference type="Proteomes" id="UP000694567">
    <property type="component" value="Unplaced"/>
</dbReference>
<evidence type="ECO:0000256" key="1">
    <source>
        <dbReference type="ARBA" id="ARBA00022468"/>
    </source>
</evidence>
<protein>
    <submittedName>
        <fullName evidence="6">StAR related lipid transfer domain containing 8</fullName>
    </submittedName>
</protein>
<dbReference type="InterPro" id="IPR013761">
    <property type="entry name" value="SAM/pointed_sf"/>
</dbReference>
<dbReference type="CDD" id="cd09538">
    <property type="entry name" value="SAM_DLC1_2-like"/>
    <property type="match status" value="1"/>
</dbReference>
<reference evidence="6" key="1">
    <citation type="submission" date="2025-08" db="UniProtKB">
        <authorList>
            <consortium name="Ensembl"/>
        </authorList>
    </citation>
    <scope>IDENTIFICATION</scope>
</reference>
<dbReference type="PROSITE" id="PS50238">
    <property type="entry name" value="RHOGAP"/>
    <property type="match status" value="1"/>
</dbReference>
<dbReference type="CDD" id="cd04375">
    <property type="entry name" value="RhoGAP_DLC1"/>
    <property type="match status" value="1"/>
</dbReference>
<dbReference type="Ensembl" id="ENSBOBT00000001174.1">
    <property type="protein sequence ID" value="ENSBOBP00000001149.1"/>
    <property type="gene ID" value="ENSBOBG00000000824.1"/>
</dbReference>
<dbReference type="GO" id="GO:0035023">
    <property type="term" value="P:regulation of Rho protein signal transduction"/>
    <property type="evidence" value="ECO:0007669"/>
    <property type="project" value="TreeGrafter"/>
</dbReference>
<proteinExistence type="predicted"/>
<dbReference type="InterPro" id="IPR002913">
    <property type="entry name" value="START_lipid-bd_dom"/>
</dbReference>
<evidence type="ECO:0000256" key="2">
    <source>
        <dbReference type="ARBA" id="ARBA00022553"/>
    </source>
</evidence>
<dbReference type="Gene3D" id="1.10.287.2070">
    <property type="match status" value="1"/>
</dbReference>
<name>A0A8C0EB21_BUBBB</name>
<evidence type="ECO:0000313" key="6">
    <source>
        <dbReference type="Ensembl" id="ENSBOBP00000001149.1"/>
    </source>
</evidence>
<organism evidence="6 7">
    <name type="scientific">Bubo bubo</name>
    <name type="common">Eurasian eagle-owl</name>
    <name type="synonym">Strix bubo</name>
    <dbReference type="NCBI Taxonomy" id="30461"/>
    <lineage>
        <taxon>Eukaryota</taxon>
        <taxon>Metazoa</taxon>
        <taxon>Chordata</taxon>
        <taxon>Craniata</taxon>
        <taxon>Vertebrata</taxon>
        <taxon>Euteleostomi</taxon>
        <taxon>Archelosauria</taxon>
        <taxon>Archosauria</taxon>
        <taxon>Dinosauria</taxon>
        <taxon>Saurischia</taxon>
        <taxon>Theropoda</taxon>
        <taxon>Coelurosauria</taxon>
        <taxon>Aves</taxon>
        <taxon>Neognathae</taxon>
        <taxon>Neoaves</taxon>
        <taxon>Telluraves</taxon>
        <taxon>Strigiformes</taxon>
        <taxon>Strigidae</taxon>
        <taxon>Bubo</taxon>
    </lineage>
</organism>
<feature type="compositionally biased region" description="Acidic residues" evidence="3">
    <location>
        <begin position="333"/>
        <end position="358"/>
    </location>
</feature>
<dbReference type="SMART" id="SM00324">
    <property type="entry name" value="RhoGAP"/>
    <property type="match status" value="1"/>
</dbReference>
<evidence type="ECO:0000313" key="7">
    <source>
        <dbReference type="Proteomes" id="UP000694567"/>
    </source>
</evidence>
<feature type="region of interest" description="Disordered" evidence="3">
    <location>
        <begin position="331"/>
        <end position="406"/>
    </location>
</feature>
<dbReference type="SUPFAM" id="SSF47769">
    <property type="entry name" value="SAM/Pointed domain"/>
    <property type="match status" value="1"/>
</dbReference>
<dbReference type="PANTHER" id="PTHR12659:SF3">
    <property type="entry name" value="STAR-RELATED LIPID TRANSFER PROTEIN 8"/>
    <property type="match status" value="1"/>
</dbReference>
<dbReference type="SUPFAM" id="SSF48350">
    <property type="entry name" value="GTPase activation domain, GAP"/>
    <property type="match status" value="1"/>
</dbReference>
<dbReference type="SMART" id="SM00234">
    <property type="entry name" value="START"/>
    <property type="match status" value="1"/>
</dbReference>
<keyword evidence="7" id="KW-1185">Reference proteome</keyword>
<dbReference type="PANTHER" id="PTHR12659">
    <property type="entry name" value="RHO-TYPE GTPASE ACTIVATING PROTEIN"/>
    <property type="match status" value="1"/>
</dbReference>
<dbReference type="GO" id="GO:0030036">
    <property type="term" value="P:actin cytoskeleton organization"/>
    <property type="evidence" value="ECO:0007669"/>
    <property type="project" value="TreeGrafter"/>
</dbReference>
<dbReference type="GO" id="GO:0008289">
    <property type="term" value="F:lipid binding"/>
    <property type="evidence" value="ECO:0007669"/>
    <property type="project" value="InterPro"/>
</dbReference>
<sequence length="925" mass="103637">MLRPVLCFLSEVEAKKACEWLRAAGFPQYAQLYEDSSFPLDICAVKKDHSFLDQDSLKSLCRRLMTLNTCASMKLEVHFQRKQNEDSEEEDLCAISDRWAFQRDSKRWSRVGSVDVLSQGSEALSSAMRLASSRESVLTDLSTNPERSLPEQPSSRGDGSKEKPKKRRSHSFLKRIESLRRKDKEKAGPNEKVAPHGSGAAALGWGSLKTNGDLVCQHRLAHGGDCLVYVPQDHKPGTFPKSLSIESLCPLGGSSLTHWKSGNAPVGLGGGGSFSLGSRVSVYDNVPEFGSSEDLCQEDGEVTYENLDDILQHMWGLQQKVNLWYKAISPDLAGEEGGEEEEEEEEEEESEESEESDLGGEPSNLHFEERSMSDVGTSASDFDSTGNSLNEAEEIEMRERRDSGVGASLTRPCRKLRWHSFQNSHRPSLNSASLEINRQSSAQLNLLQKCSLLRLTAIMEKYSVPHKQAWTWTVPKFMKRSKVPDYRDKVVFGVPPVINVQRTGQPLPQSIQQAMRYLRSQCLDQVGIFRKSGVKSRIQALRHMNETSPDHVNYEGQSAYDVADLLKQYFRDLPEPIFTSKLTDTFLQIYQFVSKEQRLPAVQAAVILMPDENREVLQTLLYFLSDIASAEENQMTAGNLAVCLAPSIFHLNVSKKESTSPRVMQKRGTMGKPDQKDLNENMAATQGLSHMITDCKKLFQVSHEILLQLSSSYMAADAYPHPLTDLVCQGESKDLHSYFEQSVQNLLKQSSEKFKGWLSTPGPLNTELSCKKVGDGHPLRLWKVSTDVEAPPAAVLHRVLRERHLWDEDLLQSKVLEALDKNLEVYHYVTDSMAPHPRRDCVLLRGEAPPLPVEGGVKAVVLTAQYLMEPTAAGRSRVTHICRADLRGRSPEWYNKVFGHLCAMELARIRDSFPALSPSSPETKI</sequence>
<feature type="domain" description="START" evidence="5">
    <location>
        <begin position="728"/>
        <end position="845"/>
    </location>
</feature>
<feature type="compositionally biased region" description="Polar residues" evidence="3">
    <location>
        <begin position="374"/>
        <end position="390"/>
    </location>
</feature>
<dbReference type="FunFam" id="1.10.555.10:FF:000007">
    <property type="entry name" value="rho GTPase-activating protein 7 isoform X2"/>
    <property type="match status" value="1"/>
</dbReference>
<feature type="compositionally biased region" description="Basic residues" evidence="3">
    <location>
        <begin position="163"/>
        <end position="173"/>
    </location>
</feature>
<dbReference type="Pfam" id="PF00620">
    <property type="entry name" value="RhoGAP"/>
    <property type="match status" value="1"/>
</dbReference>
<reference evidence="6" key="2">
    <citation type="submission" date="2025-09" db="UniProtKB">
        <authorList>
            <consortium name="Ensembl"/>
        </authorList>
    </citation>
    <scope>IDENTIFICATION</scope>
</reference>
<feature type="compositionally biased region" description="Polar residues" evidence="3">
    <location>
        <begin position="139"/>
        <end position="157"/>
    </location>
</feature>
<dbReference type="InterPro" id="IPR023393">
    <property type="entry name" value="START-like_dom_sf"/>
</dbReference>
<feature type="domain" description="Rho-GAP" evidence="4">
    <location>
        <begin position="498"/>
        <end position="699"/>
    </location>
</feature>
<feature type="region of interest" description="Disordered" evidence="3">
    <location>
        <begin position="135"/>
        <end position="202"/>
    </location>
</feature>
<feature type="compositionally biased region" description="Basic and acidic residues" evidence="3">
    <location>
        <begin position="174"/>
        <end position="189"/>
    </location>
</feature>
<evidence type="ECO:0000259" key="4">
    <source>
        <dbReference type="PROSITE" id="PS50238"/>
    </source>
</evidence>